<keyword evidence="3" id="KW-0132">Cell division</keyword>
<evidence type="ECO:0000256" key="7">
    <source>
        <dbReference type="ARBA" id="ARBA00023306"/>
    </source>
</evidence>
<evidence type="ECO:0000313" key="9">
    <source>
        <dbReference type="Proteomes" id="UP001314263"/>
    </source>
</evidence>
<dbReference type="InterPro" id="IPR011990">
    <property type="entry name" value="TPR-like_helical_dom_sf"/>
</dbReference>
<evidence type="ECO:0000256" key="4">
    <source>
        <dbReference type="ARBA" id="ARBA00022776"/>
    </source>
</evidence>
<gene>
    <name evidence="8" type="ORF">CVIRNUC_001860</name>
</gene>
<dbReference type="SUPFAM" id="SSF48452">
    <property type="entry name" value="TPR-like"/>
    <property type="match status" value="1"/>
</dbReference>
<evidence type="ECO:0000256" key="1">
    <source>
        <dbReference type="ARBA" id="ARBA00004123"/>
    </source>
</evidence>
<dbReference type="GO" id="GO:0005634">
    <property type="term" value="C:nucleus"/>
    <property type="evidence" value="ECO:0007669"/>
    <property type="project" value="UniProtKB-SubCell"/>
</dbReference>
<reference evidence="8 9" key="1">
    <citation type="submission" date="2023-10" db="EMBL/GenBank/DDBJ databases">
        <authorList>
            <person name="Maclean D."/>
            <person name="Macfadyen A."/>
        </authorList>
    </citation>
    <scope>NUCLEOTIDE SEQUENCE [LARGE SCALE GENOMIC DNA]</scope>
</reference>
<protein>
    <submittedName>
        <fullName evidence="8">Uncharacterized protein</fullName>
    </submittedName>
</protein>
<accession>A0AAV1HV92</accession>
<evidence type="ECO:0000256" key="5">
    <source>
        <dbReference type="ARBA" id="ARBA00022829"/>
    </source>
</evidence>
<comment type="caution">
    <text evidence="8">The sequence shown here is derived from an EMBL/GenBank/DDBJ whole genome shotgun (WGS) entry which is preliminary data.</text>
</comment>
<dbReference type="Gene3D" id="1.25.40.10">
    <property type="entry name" value="Tetratricopeptide repeat domain"/>
    <property type="match status" value="1"/>
</dbReference>
<comment type="similarity">
    <text evidence="2">Belongs to the SCC4/mau-2 family.</text>
</comment>
<dbReference type="InterPro" id="IPR019440">
    <property type="entry name" value="MAU2"/>
</dbReference>
<dbReference type="GO" id="GO:0051301">
    <property type="term" value="P:cell division"/>
    <property type="evidence" value="ECO:0007669"/>
    <property type="project" value="UniProtKB-KW"/>
</dbReference>
<name>A0AAV1HV92_9CHLO</name>
<dbReference type="EMBL" id="CAUYUE010000003">
    <property type="protein sequence ID" value="CAK0748794.1"/>
    <property type="molecule type" value="Genomic_DNA"/>
</dbReference>
<keyword evidence="7" id="KW-0131">Cell cycle</keyword>
<sequence length="602" mass="64007">MGAKTGEALLLLARTFESQGAMLEAIKCHVALTSGGKQFPATEVESQVVLARLLMAHTQNTQEARQRLERAQVLVTRMPKALVSKCQVASELARCQGLLGEDRLQCQTLQRALSLYEQCKSPEERADVAPWHAKLLSQLAAAAMAGGDASAALAHMDKAVEVSRSTNTDRLATALLGRAQLCASLGDAAAAEAALAEAASVLDDMPAESAQRLRTHHWLLAMMLQLWMGETLALQQAGEDGQNRLIAQLEANLEGLSNSQQGTWLHRQAVCALACLFTACALRPGVELKQAVSVVERGLGHVYKGLDAEGVDLKAGEASVARGATRGVRALLLLHCLLSECGALIHLAMTDHDSAQGRIILMQGVFTRFPTLLANALYSIQMTTGHYLHSLERFSEAAAAYEAAAAACAPACAPSGARRAAELYRGLALLGTGASADLEAACGLLHQRTSADTADSTSQVTLVLRELLGSAVVERQGEPLQRKHLLSKALKRAHNSLGNHQLVSQVLNALAPCQQEQGDLSGAEAMLRSSVILAKHQQDLTSQVHALAAIVSVKQAAREDPAKIGEAEAYHTKKTAQLQQLRGAALASDAHQQLSAWCVQHC</sequence>
<evidence type="ECO:0000256" key="3">
    <source>
        <dbReference type="ARBA" id="ARBA00022618"/>
    </source>
</evidence>
<keyword evidence="4" id="KW-0498">Mitosis</keyword>
<evidence type="ECO:0000256" key="2">
    <source>
        <dbReference type="ARBA" id="ARBA00008585"/>
    </source>
</evidence>
<dbReference type="GO" id="GO:0007064">
    <property type="term" value="P:mitotic sister chromatid cohesion"/>
    <property type="evidence" value="ECO:0007669"/>
    <property type="project" value="InterPro"/>
</dbReference>
<dbReference type="GO" id="GO:0007059">
    <property type="term" value="P:chromosome segregation"/>
    <property type="evidence" value="ECO:0007669"/>
    <property type="project" value="UniProtKB-KW"/>
</dbReference>
<organism evidence="8 9">
    <name type="scientific">Coccomyxa viridis</name>
    <dbReference type="NCBI Taxonomy" id="1274662"/>
    <lineage>
        <taxon>Eukaryota</taxon>
        <taxon>Viridiplantae</taxon>
        <taxon>Chlorophyta</taxon>
        <taxon>core chlorophytes</taxon>
        <taxon>Trebouxiophyceae</taxon>
        <taxon>Trebouxiophyceae incertae sedis</taxon>
        <taxon>Coccomyxaceae</taxon>
        <taxon>Coccomyxa</taxon>
    </lineage>
</organism>
<dbReference type="Pfam" id="PF10345">
    <property type="entry name" value="Cohesin_load"/>
    <property type="match status" value="1"/>
</dbReference>
<keyword evidence="9" id="KW-1185">Reference proteome</keyword>
<keyword evidence="5" id="KW-0159">Chromosome partition</keyword>
<dbReference type="AlphaFoldDB" id="A0AAV1HV92"/>
<comment type="subcellular location">
    <subcellularLocation>
        <location evidence="1">Nucleus</location>
    </subcellularLocation>
</comment>
<proteinExistence type="inferred from homology"/>
<evidence type="ECO:0000313" key="8">
    <source>
        <dbReference type="EMBL" id="CAK0748794.1"/>
    </source>
</evidence>
<keyword evidence="6" id="KW-0539">Nucleus</keyword>
<dbReference type="Proteomes" id="UP001314263">
    <property type="component" value="Unassembled WGS sequence"/>
</dbReference>
<evidence type="ECO:0000256" key="6">
    <source>
        <dbReference type="ARBA" id="ARBA00023242"/>
    </source>
</evidence>
<dbReference type="PANTHER" id="PTHR21394">
    <property type="entry name" value="MAU2 CHROMATID COHESION FACTOR HOMOLOG"/>
    <property type="match status" value="1"/>
</dbReference>